<protein>
    <recommendedName>
        <fullName evidence="3">Lipoprotein</fullName>
    </recommendedName>
</protein>
<sequence length="64" mass="6837">MKISTLVKAATVVGLGFTLMACDNQGPMEKAGEKVDNAATDTQNAIEDKCEDIKSDLDQKDTDC</sequence>
<evidence type="ECO:0000313" key="1">
    <source>
        <dbReference type="EMBL" id="MZI95677.1"/>
    </source>
</evidence>
<reference evidence="1 2" key="1">
    <citation type="submission" date="2019-10" db="EMBL/GenBank/DDBJ databases">
        <title>Vibrio sp. nov. isolated from a shrimp pond.</title>
        <authorList>
            <person name="Gomez-Gil B."/>
            <person name="Enciso-Ibarra J."/>
            <person name="Enciso-Ibarra K."/>
            <person name="Bolan-Mejia C."/>
        </authorList>
    </citation>
    <scope>NUCLEOTIDE SEQUENCE [LARGE SCALE GENOMIC DNA]</scope>
    <source>
        <strain evidence="1 2">CAIM 722</strain>
    </source>
</reference>
<dbReference type="Proteomes" id="UP000462621">
    <property type="component" value="Unassembled WGS sequence"/>
</dbReference>
<dbReference type="PROSITE" id="PS51257">
    <property type="entry name" value="PROKAR_LIPOPROTEIN"/>
    <property type="match status" value="1"/>
</dbReference>
<organism evidence="1 2">
    <name type="scientific">Vibrio eleionomae</name>
    <dbReference type="NCBI Taxonomy" id="2653505"/>
    <lineage>
        <taxon>Bacteria</taxon>
        <taxon>Pseudomonadati</taxon>
        <taxon>Pseudomonadota</taxon>
        <taxon>Gammaproteobacteria</taxon>
        <taxon>Vibrionales</taxon>
        <taxon>Vibrionaceae</taxon>
        <taxon>Vibrio</taxon>
    </lineage>
</organism>
<comment type="caution">
    <text evidence="1">The sequence shown here is derived from an EMBL/GenBank/DDBJ whole genome shotgun (WGS) entry which is preliminary data.</text>
</comment>
<keyword evidence="2" id="KW-1185">Reference proteome</keyword>
<dbReference type="AlphaFoldDB" id="A0A7X4RWT0"/>
<evidence type="ECO:0008006" key="3">
    <source>
        <dbReference type="Google" id="ProtNLM"/>
    </source>
</evidence>
<name>A0A7X4RWT0_9VIBR</name>
<accession>A0A7X4RWT0</accession>
<dbReference type="RefSeq" id="WP_161158175.1">
    <property type="nucleotide sequence ID" value="NZ_WEKT01000066.1"/>
</dbReference>
<evidence type="ECO:0000313" key="2">
    <source>
        <dbReference type="Proteomes" id="UP000462621"/>
    </source>
</evidence>
<gene>
    <name evidence="1" type="ORF">F9817_21070</name>
</gene>
<dbReference type="EMBL" id="WEKT01000066">
    <property type="protein sequence ID" value="MZI95677.1"/>
    <property type="molecule type" value="Genomic_DNA"/>
</dbReference>
<proteinExistence type="predicted"/>